<dbReference type="EMBL" id="FR872644">
    <property type="protein sequence ID" value="CCB91005.1"/>
    <property type="molecule type" value="Genomic_DNA"/>
</dbReference>
<accession>F8LBZ1</accession>
<gene>
    <name evidence="1" type="ORF">WCH_AZ07510</name>
</gene>
<name>F8LBZ1_9BACT</name>
<protein>
    <submittedName>
        <fullName evidence="1">Uncharacterized protein</fullName>
    </submittedName>
</protein>
<reference evidence="1" key="1">
    <citation type="submission" date="2011-05" db="EMBL/GenBank/DDBJ databases">
        <title>Unity in variety -- the pan-genome of the Chlamydiae.</title>
        <authorList>
            <person name="Collingro A."/>
            <person name="Tischler P."/>
            <person name="Weinmaier T."/>
            <person name="Penz T."/>
            <person name="Heinz E."/>
            <person name="Brunham R.C."/>
            <person name="Read T.D."/>
            <person name="Bavoil P.M."/>
            <person name="Sachse K."/>
            <person name="Kahane S."/>
            <person name="Friedman M.G."/>
            <person name="Rattei T."/>
            <person name="Myers G.S.A."/>
            <person name="Horn M."/>
        </authorList>
    </citation>
    <scope>NUCLEOTIDE SEQUENCE</scope>
    <source>
        <strain evidence="1">2032/99</strain>
    </source>
</reference>
<organism evidence="1">
    <name type="scientific">Waddlia chondrophila 2032/99</name>
    <dbReference type="NCBI Taxonomy" id="765953"/>
    <lineage>
        <taxon>Bacteria</taxon>
        <taxon>Pseudomonadati</taxon>
        <taxon>Chlamydiota</taxon>
        <taxon>Chlamydiia</taxon>
        <taxon>Parachlamydiales</taxon>
        <taxon>Waddliaceae</taxon>
        <taxon>Waddlia</taxon>
    </lineage>
</organism>
<proteinExistence type="predicted"/>
<dbReference type="AlphaFoldDB" id="F8LBZ1"/>
<evidence type="ECO:0000313" key="1">
    <source>
        <dbReference type="EMBL" id="CCB91005.1"/>
    </source>
</evidence>
<sequence length="68" mass="7304">MAAAPKGMMKNRLSQIICQTGFPIIKYCLEPLYCAAKIPETFVNVCPPNVKAQAVIPPLTAALKASVE</sequence>